<accession>A0A1W1EF71</accession>
<dbReference type="EMBL" id="FPKX01000059">
    <property type="protein sequence ID" value="SFZ98707.1"/>
    <property type="molecule type" value="Genomic_DNA"/>
</dbReference>
<dbReference type="PANTHER" id="PTHR10067">
    <property type="entry name" value="PHOSPHATIDYLSERINE DECARBOXYLASE"/>
    <property type="match status" value="1"/>
</dbReference>
<keyword evidence="5" id="KW-0210">Decarboxylase</keyword>
<dbReference type="InterPro" id="IPR033177">
    <property type="entry name" value="PSD-B"/>
</dbReference>
<name>A0A1W1EF71_9ZZZZ</name>
<protein>
    <recommendedName>
        <fullName evidence="3">phosphatidylserine decarboxylase</fullName>
        <ecNumber evidence="3">4.1.1.65</ecNumber>
    </recommendedName>
</protein>
<dbReference type="NCBIfam" id="TIGR00163">
    <property type="entry name" value="PS_decarb"/>
    <property type="match status" value="1"/>
</dbReference>
<dbReference type="PANTHER" id="PTHR10067:SF6">
    <property type="entry name" value="PHOSPHATIDYLSERINE DECARBOXYLASE PROENZYME, MITOCHONDRIAL"/>
    <property type="match status" value="1"/>
</dbReference>
<keyword evidence="7" id="KW-0594">Phospholipid biosynthesis</keyword>
<proteinExistence type="predicted"/>
<keyword evidence="9" id="KW-1208">Phospholipid metabolism</keyword>
<dbReference type="NCBIfam" id="NF003038">
    <property type="entry name" value="PRK03934.1"/>
    <property type="match status" value="1"/>
</dbReference>
<dbReference type="InterPro" id="IPR003817">
    <property type="entry name" value="PS_Dcarbxylase"/>
</dbReference>
<dbReference type="Pfam" id="PF02666">
    <property type="entry name" value="PS_Dcarbxylase"/>
    <property type="match status" value="1"/>
</dbReference>
<evidence type="ECO:0000256" key="2">
    <source>
        <dbReference type="ARBA" id="ARBA00005189"/>
    </source>
</evidence>
<dbReference type="GO" id="GO:0006646">
    <property type="term" value="P:phosphatidylethanolamine biosynthetic process"/>
    <property type="evidence" value="ECO:0007669"/>
    <property type="project" value="UniProtKB-UniPathway"/>
</dbReference>
<keyword evidence="8 12" id="KW-0456">Lyase</keyword>
<keyword evidence="4" id="KW-0444">Lipid biosynthesis</keyword>
<organism evidence="12">
    <name type="scientific">hydrothermal vent metagenome</name>
    <dbReference type="NCBI Taxonomy" id="652676"/>
    <lineage>
        <taxon>unclassified sequences</taxon>
        <taxon>metagenomes</taxon>
        <taxon>ecological metagenomes</taxon>
    </lineage>
</organism>
<evidence type="ECO:0000256" key="5">
    <source>
        <dbReference type="ARBA" id="ARBA00022793"/>
    </source>
</evidence>
<gene>
    <name evidence="12" type="ORF">MNB_SV-5-370</name>
</gene>
<evidence type="ECO:0000256" key="9">
    <source>
        <dbReference type="ARBA" id="ARBA00023264"/>
    </source>
</evidence>
<dbReference type="UniPathway" id="UPA00558"/>
<dbReference type="GO" id="GO:0004609">
    <property type="term" value="F:phosphatidylserine decarboxylase activity"/>
    <property type="evidence" value="ECO:0007669"/>
    <property type="project" value="UniProtKB-EC"/>
</dbReference>
<evidence type="ECO:0000313" key="12">
    <source>
        <dbReference type="EMBL" id="SFZ98707.1"/>
    </source>
</evidence>
<reference evidence="12" key="1">
    <citation type="submission" date="2016-10" db="EMBL/GenBank/DDBJ databases">
        <authorList>
            <person name="de Groot N.N."/>
        </authorList>
    </citation>
    <scope>NUCLEOTIDE SEQUENCE</scope>
</reference>
<comment type="cofactor">
    <cofactor evidence="1">
        <name>pyruvate</name>
        <dbReference type="ChEBI" id="CHEBI:15361"/>
    </cofactor>
</comment>
<comment type="pathway">
    <text evidence="11">Phospholipid metabolism; phosphatidylethanolamine biosynthesis.</text>
</comment>
<evidence type="ECO:0000256" key="3">
    <source>
        <dbReference type="ARBA" id="ARBA00012243"/>
    </source>
</evidence>
<evidence type="ECO:0000256" key="10">
    <source>
        <dbReference type="ARBA" id="ARBA00023317"/>
    </source>
</evidence>
<keyword evidence="10" id="KW-0670">Pyruvate</keyword>
<evidence type="ECO:0000256" key="11">
    <source>
        <dbReference type="ARBA" id="ARBA00024326"/>
    </source>
</evidence>
<evidence type="ECO:0000256" key="1">
    <source>
        <dbReference type="ARBA" id="ARBA00001928"/>
    </source>
</evidence>
<evidence type="ECO:0000256" key="4">
    <source>
        <dbReference type="ARBA" id="ARBA00022516"/>
    </source>
</evidence>
<sequence>MNKHYTSVISNIFGKFASKEFSATIQNGINLTYVKLMGLDMSEFKEPSAYKTLNKLFTRSFEIEREITSDESKFISPVDALITDAGTIKDGKAYQIKGMSYSIEKLFGEHHKDAVSKVEGGEFINLYLSPKDYHRYHMPMDLKILSLTHIPGKLYPVNFPLLQNKKDLFIENERVVIECEDSKGRVQMLVLVGALNVGKMVVTFEKNIQTNSEIREPRNYKYEDLYLKRGELFGWFEMGSTILTFSQKGSIVPEVSINQKVSFTDVLGKII</sequence>
<comment type="pathway">
    <text evidence="2">Lipid metabolism.</text>
</comment>
<dbReference type="EC" id="4.1.1.65" evidence="3"/>
<evidence type="ECO:0000256" key="6">
    <source>
        <dbReference type="ARBA" id="ARBA00023098"/>
    </source>
</evidence>
<keyword evidence="6" id="KW-0443">Lipid metabolism</keyword>
<dbReference type="AlphaFoldDB" id="A0A1W1EF71"/>
<evidence type="ECO:0000256" key="7">
    <source>
        <dbReference type="ARBA" id="ARBA00023209"/>
    </source>
</evidence>
<evidence type="ECO:0000256" key="8">
    <source>
        <dbReference type="ARBA" id="ARBA00023239"/>
    </source>
</evidence>